<accession>A0A368N128</accession>
<feature type="domain" description="Dihydroneopterin aldolase/epimerase" evidence="7">
    <location>
        <begin position="5"/>
        <end position="117"/>
    </location>
</feature>
<evidence type="ECO:0000259" key="7">
    <source>
        <dbReference type="SMART" id="SM00905"/>
    </source>
</evidence>
<dbReference type="InterPro" id="IPR006157">
    <property type="entry name" value="FolB_dom"/>
</dbReference>
<comment type="function">
    <text evidence="6">Catalyzes the conversion of 7,8-dihydroneopterin to 6-hydroxymethyl-7,8-dihydropterin.</text>
</comment>
<keyword evidence="5 6" id="KW-0456">Lyase</keyword>
<protein>
    <recommendedName>
        <fullName evidence="6">7,8-dihydroneopterin aldolase</fullName>
        <ecNumber evidence="6">4.1.2.25</ecNumber>
    </recommendedName>
</protein>
<dbReference type="EMBL" id="QPIE01000002">
    <property type="protein sequence ID" value="RCU43880.1"/>
    <property type="molecule type" value="Genomic_DNA"/>
</dbReference>
<dbReference type="SUPFAM" id="SSF55620">
    <property type="entry name" value="Tetrahydrobiopterin biosynthesis enzymes-like"/>
    <property type="match status" value="1"/>
</dbReference>
<sequence length="125" mass="14279">MNSKIIIEDLRIYAYHGVLPEEKIIGTWYLVNLEITTDLWNAVESDALSSTLNYAEVNEIIHREMAIPSKLMEHVGGRILNTVYQNYPGITFLKIKITKTNPPMKGEMKGVSIELEKKITRNTSK</sequence>
<dbReference type="Proteomes" id="UP000252172">
    <property type="component" value="Unassembled WGS sequence"/>
</dbReference>
<dbReference type="OrthoDB" id="9803748at2"/>
<comment type="pathway">
    <text evidence="2 6">Cofactor biosynthesis; tetrahydrofolate biosynthesis; 2-amino-4-hydroxy-6-hydroxymethyl-7,8-dihydropteridine diphosphate from 7,8-dihydroneopterin triphosphate: step 3/4.</text>
</comment>
<dbReference type="UniPathway" id="UPA00077">
    <property type="reaction ID" value="UER00154"/>
</dbReference>
<evidence type="ECO:0000313" key="8">
    <source>
        <dbReference type="EMBL" id="RCU43880.1"/>
    </source>
</evidence>
<dbReference type="RefSeq" id="WP_114302862.1">
    <property type="nucleotide sequence ID" value="NZ_QPIE01000002.1"/>
</dbReference>
<evidence type="ECO:0000256" key="2">
    <source>
        <dbReference type="ARBA" id="ARBA00005013"/>
    </source>
</evidence>
<dbReference type="PANTHER" id="PTHR42844">
    <property type="entry name" value="DIHYDRONEOPTERIN ALDOLASE 1-RELATED"/>
    <property type="match status" value="1"/>
</dbReference>
<dbReference type="InterPro" id="IPR006156">
    <property type="entry name" value="Dihydroneopterin_aldolase"/>
</dbReference>
<evidence type="ECO:0000256" key="6">
    <source>
        <dbReference type="RuleBase" id="RU362079"/>
    </source>
</evidence>
<dbReference type="Pfam" id="PF02152">
    <property type="entry name" value="FolB"/>
    <property type="match status" value="1"/>
</dbReference>
<dbReference type="NCBIfam" id="TIGR00525">
    <property type="entry name" value="folB"/>
    <property type="match status" value="1"/>
</dbReference>
<evidence type="ECO:0000256" key="3">
    <source>
        <dbReference type="ARBA" id="ARBA00005708"/>
    </source>
</evidence>
<evidence type="ECO:0000313" key="9">
    <source>
        <dbReference type="Proteomes" id="UP000252172"/>
    </source>
</evidence>
<reference evidence="8 9" key="1">
    <citation type="submission" date="2018-07" db="EMBL/GenBank/DDBJ databases">
        <title>Chryseobacterium lacus sp. nov., isolated from lake water.</title>
        <authorList>
            <person name="Li C.-M."/>
        </authorList>
    </citation>
    <scope>NUCLEOTIDE SEQUENCE [LARGE SCALE GENOMIC DNA]</scope>
    <source>
        <strain evidence="8 9">YLOS41</strain>
    </source>
</reference>
<dbReference type="NCBIfam" id="TIGR00526">
    <property type="entry name" value="folB_dom"/>
    <property type="match status" value="1"/>
</dbReference>
<keyword evidence="9" id="KW-1185">Reference proteome</keyword>
<evidence type="ECO:0000256" key="4">
    <source>
        <dbReference type="ARBA" id="ARBA00022909"/>
    </source>
</evidence>
<dbReference type="GO" id="GO:0004150">
    <property type="term" value="F:dihydroneopterin aldolase activity"/>
    <property type="evidence" value="ECO:0007669"/>
    <property type="project" value="UniProtKB-UniRule"/>
</dbReference>
<dbReference type="EC" id="4.1.2.25" evidence="6"/>
<dbReference type="AlphaFoldDB" id="A0A368N128"/>
<keyword evidence="4 6" id="KW-0289">Folate biosynthesis</keyword>
<dbReference type="PANTHER" id="PTHR42844:SF1">
    <property type="entry name" value="DIHYDRONEOPTERIN ALDOLASE 1-RELATED"/>
    <property type="match status" value="1"/>
</dbReference>
<dbReference type="SMART" id="SM00905">
    <property type="entry name" value="FolB"/>
    <property type="match status" value="1"/>
</dbReference>
<organism evidence="8 9">
    <name type="scientific">Chryseobacterium lacus</name>
    <dbReference type="NCBI Taxonomy" id="2058346"/>
    <lineage>
        <taxon>Bacteria</taxon>
        <taxon>Pseudomonadati</taxon>
        <taxon>Bacteroidota</taxon>
        <taxon>Flavobacteriia</taxon>
        <taxon>Flavobacteriales</taxon>
        <taxon>Weeksellaceae</taxon>
        <taxon>Chryseobacterium group</taxon>
        <taxon>Chryseobacterium</taxon>
    </lineage>
</organism>
<dbReference type="GO" id="GO:0046654">
    <property type="term" value="P:tetrahydrofolate biosynthetic process"/>
    <property type="evidence" value="ECO:0007669"/>
    <property type="project" value="UniProtKB-UniRule"/>
</dbReference>
<comment type="catalytic activity">
    <reaction evidence="1 6">
        <text>7,8-dihydroneopterin = 6-hydroxymethyl-7,8-dihydropterin + glycolaldehyde</text>
        <dbReference type="Rhea" id="RHEA:10540"/>
        <dbReference type="ChEBI" id="CHEBI:17001"/>
        <dbReference type="ChEBI" id="CHEBI:17071"/>
        <dbReference type="ChEBI" id="CHEBI:44841"/>
        <dbReference type="EC" id="4.1.2.25"/>
    </reaction>
</comment>
<name>A0A368N128_9FLAO</name>
<evidence type="ECO:0000256" key="5">
    <source>
        <dbReference type="ARBA" id="ARBA00023239"/>
    </source>
</evidence>
<gene>
    <name evidence="8" type="primary">folB</name>
    <name evidence="8" type="ORF">DQ356_02300</name>
</gene>
<comment type="similarity">
    <text evidence="3 6">Belongs to the DHNA family.</text>
</comment>
<dbReference type="GO" id="GO:0005737">
    <property type="term" value="C:cytoplasm"/>
    <property type="evidence" value="ECO:0007669"/>
    <property type="project" value="TreeGrafter"/>
</dbReference>
<proteinExistence type="inferred from homology"/>
<comment type="caution">
    <text evidence="8">The sequence shown here is derived from an EMBL/GenBank/DDBJ whole genome shotgun (WGS) entry which is preliminary data.</text>
</comment>
<evidence type="ECO:0000256" key="1">
    <source>
        <dbReference type="ARBA" id="ARBA00001353"/>
    </source>
</evidence>
<dbReference type="Gene3D" id="3.30.1130.10">
    <property type="match status" value="1"/>
</dbReference>
<dbReference type="GO" id="GO:0046656">
    <property type="term" value="P:folic acid biosynthetic process"/>
    <property type="evidence" value="ECO:0007669"/>
    <property type="project" value="UniProtKB-UniRule"/>
</dbReference>
<dbReference type="InterPro" id="IPR043133">
    <property type="entry name" value="GTP-CH-I_C/QueF"/>
</dbReference>